<feature type="domain" description="Casparian strip membrane protein" evidence="9">
    <location>
        <begin position="7"/>
        <end position="138"/>
    </location>
</feature>
<keyword evidence="4 8" id="KW-1003">Cell membrane</keyword>
<dbReference type="InterPro" id="IPR006702">
    <property type="entry name" value="CASP_dom"/>
</dbReference>
<sequence length="153" mass="16588">MKKLLGSPGTKTGLVLRLGQCGFATASVAVMVFAAEFSNFTAFCYLIASMGLQALWSFGLACLDVYALRIKRDLQSPVLVSLFVVGDWVSATLSLAAACSSAGIVVLYSHDLGFCKTHYYPCAKYELSVAFAFITWFLVSISSHLMFWILASI</sequence>
<feature type="transmembrane region" description="Helical" evidence="8">
    <location>
        <begin position="78"/>
        <end position="108"/>
    </location>
</feature>
<accession>A0AAW1K962</accession>
<dbReference type="GO" id="GO:0005886">
    <property type="term" value="C:plasma membrane"/>
    <property type="evidence" value="ECO:0007669"/>
    <property type="project" value="UniProtKB-SubCell"/>
</dbReference>
<evidence type="ECO:0000256" key="8">
    <source>
        <dbReference type="RuleBase" id="RU361233"/>
    </source>
</evidence>
<comment type="caution">
    <text evidence="10">The sequence shown here is derived from an EMBL/GenBank/DDBJ whole genome shotgun (WGS) entry which is preliminary data.</text>
</comment>
<dbReference type="PANTHER" id="PTHR32021">
    <property type="entry name" value="CASP-LIKE PROTEIN 5B3"/>
    <property type="match status" value="1"/>
</dbReference>
<dbReference type="Pfam" id="PF04535">
    <property type="entry name" value="CASP_dom"/>
    <property type="match status" value="1"/>
</dbReference>
<keyword evidence="7 8" id="KW-0472">Membrane</keyword>
<evidence type="ECO:0000256" key="1">
    <source>
        <dbReference type="ARBA" id="ARBA00004651"/>
    </source>
</evidence>
<feature type="transmembrane region" description="Helical" evidence="8">
    <location>
        <begin position="12"/>
        <end position="34"/>
    </location>
</feature>
<comment type="subcellular location">
    <subcellularLocation>
        <location evidence="1 8">Cell membrane</location>
        <topology evidence="1 8">Multi-pass membrane protein</topology>
    </subcellularLocation>
</comment>
<comment type="similarity">
    <text evidence="2 8">Belongs to the Casparian strip membrane proteins (CASP) family.</text>
</comment>
<evidence type="ECO:0000256" key="4">
    <source>
        <dbReference type="ARBA" id="ARBA00022475"/>
    </source>
</evidence>
<evidence type="ECO:0000313" key="10">
    <source>
        <dbReference type="EMBL" id="KAK9714179.1"/>
    </source>
</evidence>
<evidence type="ECO:0000259" key="9">
    <source>
        <dbReference type="Pfam" id="PF04535"/>
    </source>
</evidence>
<dbReference type="Proteomes" id="UP001443914">
    <property type="component" value="Unassembled WGS sequence"/>
</dbReference>
<name>A0AAW1K962_SAPOF</name>
<evidence type="ECO:0000256" key="5">
    <source>
        <dbReference type="ARBA" id="ARBA00022692"/>
    </source>
</evidence>
<dbReference type="EMBL" id="JBDFQZ010000006">
    <property type="protein sequence ID" value="KAK9714179.1"/>
    <property type="molecule type" value="Genomic_DNA"/>
</dbReference>
<protein>
    <recommendedName>
        <fullName evidence="8">CASP-like protein</fullName>
    </recommendedName>
</protein>
<organism evidence="10 11">
    <name type="scientific">Saponaria officinalis</name>
    <name type="common">Common soapwort</name>
    <name type="synonym">Lychnis saponaria</name>
    <dbReference type="NCBI Taxonomy" id="3572"/>
    <lineage>
        <taxon>Eukaryota</taxon>
        <taxon>Viridiplantae</taxon>
        <taxon>Streptophyta</taxon>
        <taxon>Embryophyta</taxon>
        <taxon>Tracheophyta</taxon>
        <taxon>Spermatophyta</taxon>
        <taxon>Magnoliopsida</taxon>
        <taxon>eudicotyledons</taxon>
        <taxon>Gunneridae</taxon>
        <taxon>Pentapetalae</taxon>
        <taxon>Caryophyllales</taxon>
        <taxon>Caryophyllaceae</taxon>
        <taxon>Caryophylleae</taxon>
        <taxon>Saponaria</taxon>
    </lineage>
</organism>
<dbReference type="InterPro" id="IPR045009">
    <property type="entry name" value="CASPL-5"/>
</dbReference>
<evidence type="ECO:0000256" key="3">
    <source>
        <dbReference type="ARBA" id="ARBA00011489"/>
    </source>
</evidence>
<dbReference type="PANTHER" id="PTHR32021:SF0">
    <property type="entry name" value="CASP-LIKE PROTEIN 5B2"/>
    <property type="match status" value="1"/>
</dbReference>
<evidence type="ECO:0000313" key="11">
    <source>
        <dbReference type="Proteomes" id="UP001443914"/>
    </source>
</evidence>
<evidence type="ECO:0000256" key="2">
    <source>
        <dbReference type="ARBA" id="ARBA00007651"/>
    </source>
</evidence>
<evidence type="ECO:0000256" key="7">
    <source>
        <dbReference type="ARBA" id="ARBA00023136"/>
    </source>
</evidence>
<dbReference type="AlphaFoldDB" id="A0AAW1K962"/>
<evidence type="ECO:0000256" key="6">
    <source>
        <dbReference type="ARBA" id="ARBA00022989"/>
    </source>
</evidence>
<comment type="subunit">
    <text evidence="3 8">Homodimer and heterodimers.</text>
</comment>
<proteinExistence type="inferred from homology"/>
<feature type="transmembrane region" description="Helical" evidence="8">
    <location>
        <begin position="40"/>
        <end position="66"/>
    </location>
</feature>
<gene>
    <name evidence="10" type="ORF">RND81_06G077200</name>
</gene>
<keyword evidence="6 8" id="KW-1133">Transmembrane helix</keyword>
<reference evidence="10" key="1">
    <citation type="submission" date="2024-03" db="EMBL/GenBank/DDBJ databases">
        <title>WGS assembly of Saponaria officinalis var. Norfolk2.</title>
        <authorList>
            <person name="Jenkins J."/>
            <person name="Shu S."/>
            <person name="Grimwood J."/>
            <person name="Barry K."/>
            <person name="Goodstein D."/>
            <person name="Schmutz J."/>
            <person name="Leebens-Mack J."/>
            <person name="Osbourn A."/>
        </authorList>
    </citation>
    <scope>NUCLEOTIDE SEQUENCE [LARGE SCALE GENOMIC DNA]</scope>
    <source>
        <strain evidence="10">JIC</strain>
    </source>
</reference>
<keyword evidence="11" id="KW-1185">Reference proteome</keyword>
<feature type="transmembrane region" description="Helical" evidence="8">
    <location>
        <begin position="128"/>
        <end position="151"/>
    </location>
</feature>
<keyword evidence="5 8" id="KW-0812">Transmembrane</keyword>